<dbReference type="RefSeq" id="XP_024704565.1">
    <property type="nucleotide sequence ID" value="XM_024845663.1"/>
</dbReference>
<evidence type="ECO:0000313" key="4">
    <source>
        <dbReference type="Proteomes" id="UP000234275"/>
    </source>
</evidence>
<keyword evidence="4" id="KW-1185">Reference proteome</keyword>
<gene>
    <name evidence="3" type="ORF">P170DRAFT_383996</name>
</gene>
<dbReference type="PANTHER" id="PTHR48081">
    <property type="entry name" value="AB HYDROLASE SUPERFAMILY PROTEIN C4A8.06C"/>
    <property type="match status" value="1"/>
</dbReference>
<dbReference type="VEuPathDB" id="FungiDB:P170DRAFT_383996"/>
<comment type="caution">
    <text evidence="3">The sequence shown here is derived from an EMBL/GenBank/DDBJ whole genome shotgun (WGS) entry which is preliminary data.</text>
</comment>
<keyword evidence="1 3" id="KW-0378">Hydrolase</keyword>
<dbReference type="GeneID" id="36553362"/>
<dbReference type="OrthoDB" id="408631at2759"/>
<organism evidence="3 4">
    <name type="scientific">Aspergillus steynii IBT 23096</name>
    <dbReference type="NCBI Taxonomy" id="1392250"/>
    <lineage>
        <taxon>Eukaryota</taxon>
        <taxon>Fungi</taxon>
        <taxon>Dikarya</taxon>
        <taxon>Ascomycota</taxon>
        <taxon>Pezizomycotina</taxon>
        <taxon>Eurotiomycetes</taxon>
        <taxon>Eurotiomycetidae</taxon>
        <taxon>Eurotiales</taxon>
        <taxon>Aspergillaceae</taxon>
        <taxon>Aspergillus</taxon>
        <taxon>Aspergillus subgen. Circumdati</taxon>
    </lineage>
</organism>
<dbReference type="InterPro" id="IPR050300">
    <property type="entry name" value="GDXG_lipolytic_enzyme"/>
</dbReference>
<evidence type="ECO:0000256" key="1">
    <source>
        <dbReference type="ARBA" id="ARBA00022801"/>
    </source>
</evidence>
<dbReference type="GO" id="GO:0016787">
    <property type="term" value="F:hydrolase activity"/>
    <property type="evidence" value="ECO:0007669"/>
    <property type="project" value="UniProtKB-KW"/>
</dbReference>
<dbReference type="EMBL" id="MSFO01000004">
    <property type="protein sequence ID" value="PLB49263.1"/>
    <property type="molecule type" value="Genomic_DNA"/>
</dbReference>
<name>A0A2I2G8U8_9EURO</name>
<dbReference type="Pfam" id="PF07859">
    <property type="entry name" value="Abhydrolase_3"/>
    <property type="match status" value="1"/>
</dbReference>
<dbReference type="Gene3D" id="3.40.50.1820">
    <property type="entry name" value="alpha/beta hydrolase"/>
    <property type="match status" value="1"/>
</dbReference>
<sequence>MLGYQSQLEATQSRTTIMSHFAPDWAEFIEQLGEPLTFEGTTLEELTNKWENHLAPKFMAICQYPPLDTSVTTEDITLENIWVRIYTSPSATGNEPVGVFMHGGGWIMGSVDQEDMPCRERSKANHMKIVSIGYRLAPKWKFPTALDDCVQGTLWAISHLSLSRFVLMGGSAGANLAFGVALRLVDAGLGDKIKGVMALVPAVVHPDAVPADKKPLYTSWWENADRTINTLTTMETFVSLYDPNPHDPYFSSLLHPRLKDLNKVYIVECGADTLRDDARLMKQALEEVKVPLLYDAYDGYPHYSWMFPAPVLKRHVEEFNVNLTRALEWLNE</sequence>
<accession>A0A2I2G8U8</accession>
<dbReference type="InterPro" id="IPR029058">
    <property type="entry name" value="AB_hydrolase_fold"/>
</dbReference>
<dbReference type="STRING" id="1392250.A0A2I2G8U8"/>
<dbReference type="AlphaFoldDB" id="A0A2I2G8U8"/>
<dbReference type="InterPro" id="IPR013094">
    <property type="entry name" value="AB_hydrolase_3"/>
</dbReference>
<dbReference type="SUPFAM" id="SSF53474">
    <property type="entry name" value="alpha/beta-Hydrolases"/>
    <property type="match status" value="1"/>
</dbReference>
<dbReference type="Proteomes" id="UP000234275">
    <property type="component" value="Unassembled WGS sequence"/>
</dbReference>
<dbReference type="PANTHER" id="PTHR48081:SF8">
    <property type="entry name" value="ALPHA_BETA HYDROLASE FOLD-3 DOMAIN-CONTAINING PROTEIN-RELATED"/>
    <property type="match status" value="1"/>
</dbReference>
<protein>
    <submittedName>
        <fullName evidence="3">Alpha/beta-hydrolase</fullName>
    </submittedName>
</protein>
<reference evidence="3 4" key="1">
    <citation type="submission" date="2016-12" db="EMBL/GenBank/DDBJ databases">
        <title>The genomes of Aspergillus section Nigri reveals drivers in fungal speciation.</title>
        <authorList>
            <consortium name="DOE Joint Genome Institute"/>
            <person name="Vesth T.C."/>
            <person name="Nybo J."/>
            <person name="Theobald S."/>
            <person name="Brandl J."/>
            <person name="Frisvad J.C."/>
            <person name="Nielsen K.F."/>
            <person name="Lyhne E.K."/>
            <person name="Kogle M.E."/>
            <person name="Kuo A."/>
            <person name="Riley R."/>
            <person name="Clum A."/>
            <person name="Nolan M."/>
            <person name="Lipzen A."/>
            <person name="Salamov A."/>
            <person name="Henrissat B."/>
            <person name="Wiebenga A."/>
            <person name="De Vries R.P."/>
            <person name="Grigoriev I.V."/>
            <person name="Mortensen U.H."/>
            <person name="Andersen M.R."/>
            <person name="Baker S.E."/>
        </authorList>
    </citation>
    <scope>NUCLEOTIDE SEQUENCE [LARGE SCALE GENOMIC DNA]</scope>
    <source>
        <strain evidence="3 4">IBT 23096</strain>
    </source>
</reference>
<proteinExistence type="predicted"/>
<feature type="domain" description="Alpha/beta hydrolase fold-3" evidence="2">
    <location>
        <begin position="99"/>
        <end position="303"/>
    </location>
</feature>
<evidence type="ECO:0000259" key="2">
    <source>
        <dbReference type="Pfam" id="PF07859"/>
    </source>
</evidence>
<evidence type="ECO:0000313" key="3">
    <source>
        <dbReference type="EMBL" id="PLB49263.1"/>
    </source>
</evidence>